<dbReference type="AlphaFoldDB" id="A0A0J8DDL9"/>
<dbReference type="Proteomes" id="UP000036756">
    <property type="component" value="Unassembled WGS sequence"/>
</dbReference>
<gene>
    <name evidence="1" type="ORF">CLCY_16c00020</name>
</gene>
<keyword evidence="2" id="KW-1185">Reference proteome</keyword>
<dbReference type="PATRIC" id="fig|1121307.3.peg.312"/>
<proteinExistence type="predicted"/>
<dbReference type="RefSeq" id="WP_278336145.1">
    <property type="nucleotide sequence ID" value="NZ_LFVU01000020.1"/>
</dbReference>
<protein>
    <submittedName>
        <fullName evidence="1">Uncharacterized protein</fullName>
    </submittedName>
</protein>
<accession>A0A0J8DDL9</accession>
<evidence type="ECO:0000313" key="1">
    <source>
        <dbReference type="EMBL" id="KMT22323.1"/>
    </source>
</evidence>
<name>A0A0J8DDL9_CLOCY</name>
<sequence>MSNDKLIQIVNELGANNVVKLRSKIEKIKNNNDFSKLKKILEIN</sequence>
<evidence type="ECO:0000313" key="2">
    <source>
        <dbReference type="Proteomes" id="UP000036756"/>
    </source>
</evidence>
<reference evidence="1 2" key="1">
    <citation type="submission" date="2015-06" db="EMBL/GenBank/DDBJ databases">
        <title>Draft genome sequence of the purine-degrading Clostridium cylindrosporum HC-1 (DSM 605).</title>
        <authorList>
            <person name="Poehlein A."/>
            <person name="Schiel-Bengelsdorf B."/>
            <person name="Bengelsdorf F."/>
            <person name="Daniel R."/>
            <person name="Duerre P."/>
        </authorList>
    </citation>
    <scope>NUCLEOTIDE SEQUENCE [LARGE SCALE GENOMIC DNA]</scope>
    <source>
        <strain evidence="1 2">DSM 605</strain>
    </source>
</reference>
<dbReference type="EMBL" id="LFVU01000020">
    <property type="protein sequence ID" value="KMT22323.1"/>
    <property type="molecule type" value="Genomic_DNA"/>
</dbReference>
<organism evidence="1 2">
    <name type="scientific">Clostridium cylindrosporum DSM 605</name>
    <dbReference type="NCBI Taxonomy" id="1121307"/>
    <lineage>
        <taxon>Bacteria</taxon>
        <taxon>Bacillati</taxon>
        <taxon>Bacillota</taxon>
        <taxon>Clostridia</taxon>
        <taxon>Eubacteriales</taxon>
        <taxon>Clostridiaceae</taxon>
        <taxon>Clostridium</taxon>
    </lineage>
</organism>
<comment type="caution">
    <text evidence="1">The sequence shown here is derived from an EMBL/GenBank/DDBJ whole genome shotgun (WGS) entry which is preliminary data.</text>
</comment>